<sequence>MPPSDVNAKLQVCVKKRDQYFERVNRAFTLIKSPGKEEDFKIRAEFLQSDDTIHKFESILESINILNEELDKKDRVDCSQTMSSFEELYFKVLIHEATLKATNPTPTPPPAAPARSSDENKRIKLPQINIPVFTGDVSAFPSFKSLYDQIIHNNPDLSDVQKFSYLKGHLGPQASGCIEHITFVEANYPLAYATVATRYGKRRVLANTYLSKIMKFSQLQSDNVKGLRAFLDTFHINVESLKGLMILDLGEFILLQIGLHALDEKTRLEFETEQIESEYPKFSDLVKFVQNKCNILEISQEGISKPTQRKTLLMAENRNAHPTEKFSKKPSEKKPTPFVCSVCNSAGHRIASCPQFLKMDVTNRYNQVKSLKLCFSCFSSMHNRPECKSRYSCRTCKSNNHHSLLCDQNNHRGSTGEPAHPSTSSDNKYINSHLTSTQRPGNSTVLLGTAIVQVQDRYGTWHAMRCILDSGSQTSVITNCAAQQLKLSRRHTNIQVSGIDTETPIKAKGEMTLNVLPHPGMVKSTTKPLSIETIILPKIASKISSNLNHQVLDQYAHLTLADLTFFNPNLDQTIELLIGADYYCQILDNRNQTIVGSPSAVPSWLGWLLMGKCPDPDASSGQCTTVHNFFISEDNLSTQLQKFWEVEELPRPKPKNPEDELCEQHFIDTHTRAADGRYILRLPFKNLLPPDLGSNRDHALRRLASLDRKLERNPAYKTLYEENLQSYLEPGHMKVAGGQADYFLVHHGVYRESSSTTKLRVVFDPNIPGSSGNTLAKSLLIGPPLQKDISDLLIHFRCNPIALIADIQQMYRNIWIHPDDQKFQQILWHEKNSREVTQYALTTCTFGLPGSPYQAQRVLKQLALDEGKSCPKAAEVITNFCYVDDLVFGSSTVGSAIDLKNEVISLLSRGGFTVRKWASSQPKVLEGMSAELCEKPHSFSEGGEESLKVLGMRWSPKSDAFFFTLQPQSNLSTLTKREVLSFIAKIYDCNGYLSPTIVWMKIFLQALWLNKGIGWDTPLEGDLCEKWLNFTSQLHLLENIKIPRYMGIENASHLRLIGMADASKSAYAAVAYLRVRDQGGNVNTYLLRSKTKVCPIKSLMTINRAELQAALLLSKLIESLRFLNVKDIHLFSDSVTVLSWLRTPPHQLKTFVANRVSQILELTQPDQWSYVPSEQNSADPASRGIVPSLLVGNNLWFNGPSWVKLPIEDWPKSLVKLDQVPEMKSIHLTTESTTNPLLKVIEKIPSLNKLKRVFAYVLKFVHIVRMRIRKKCNPTPLSVAETDRALKVVIRITQQHYLSDEIKAVQKGQPVASLKSLSPIINGDGILAVGGRLANAPIPEESKHPILLPSKCHLTILLIDHYHLLSLHGGPRVVQSLIQRSYWIIGARSLIRHHLTKCVKCFRMKPSFPQPLMADLPKSRFAQGRAFLHTALDLAGPYNLKSGERRNSPIVKAYFVIFVCMSVKAIHLELVSSLSTECFLAALDRFIGRRSLPSLIRSDNGTNLRGSARHISETYQFLTASQDEISSYLLDHEIKWEFNPPSGPTFGGLFESGVRSVKKHLKHALGANIYNYEQFQSILIAAESCCNSRPLCALGINPNDGIDILTPGHFLTGGPLLARPERDISDTYIPPGKRWLLVVQANQTFWKRWQNSYINTLIQRNKWTKPMDNIKLDDIVLIQTPNCPSQHYPLGRVIKLMPGPDQVVRVVTVRTASGELVRPVSKLAVLPVGNPYD</sequence>
<dbReference type="PANTHER" id="PTHR47331">
    <property type="entry name" value="PHD-TYPE DOMAIN-CONTAINING PROTEIN"/>
    <property type="match status" value="1"/>
</dbReference>
<dbReference type="Pfam" id="PF03564">
    <property type="entry name" value="DUF1759"/>
    <property type="match status" value="1"/>
</dbReference>
<reference evidence="3" key="1">
    <citation type="submission" date="2021-05" db="EMBL/GenBank/DDBJ databases">
        <authorList>
            <person name="Alioto T."/>
            <person name="Alioto T."/>
            <person name="Gomez Garrido J."/>
        </authorList>
    </citation>
    <scope>NUCLEOTIDE SEQUENCE</scope>
</reference>
<dbReference type="GO" id="GO:0003676">
    <property type="term" value="F:nucleic acid binding"/>
    <property type="evidence" value="ECO:0007669"/>
    <property type="project" value="InterPro"/>
</dbReference>
<dbReference type="GO" id="GO:0008270">
    <property type="term" value="F:zinc ion binding"/>
    <property type="evidence" value="ECO:0007669"/>
    <property type="project" value="InterPro"/>
</dbReference>
<dbReference type="InterPro" id="IPR036397">
    <property type="entry name" value="RNaseH_sf"/>
</dbReference>
<feature type="region of interest" description="Disordered" evidence="1">
    <location>
        <begin position="407"/>
        <end position="437"/>
    </location>
</feature>
<evidence type="ECO:0000259" key="2">
    <source>
        <dbReference type="PROSITE" id="PS50994"/>
    </source>
</evidence>
<name>A0A8D8V3Y1_9HEMI</name>
<dbReference type="InterPro" id="IPR041588">
    <property type="entry name" value="Integrase_H2C2"/>
</dbReference>
<dbReference type="Gene3D" id="3.30.420.10">
    <property type="entry name" value="Ribonuclease H-like superfamily/Ribonuclease H"/>
    <property type="match status" value="1"/>
</dbReference>
<feature type="domain" description="Integrase catalytic" evidence="2">
    <location>
        <begin position="1413"/>
        <end position="1615"/>
    </location>
</feature>
<dbReference type="InterPro" id="IPR005312">
    <property type="entry name" value="DUF1759"/>
</dbReference>
<dbReference type="InterPro" id="IPR012337">
    <property type="entry name" value="RNaseH-like_sf"/>
</dbReference>
<dbReference type="GO" id="GO:0015074">
    <property type="term" value="P:DNA integration"/>
    <property type="evidence" value="ECO:0007669"/>
    <property type="project" value="InterPro"/>
</dbReference>
<accession>A0A8D8V3Y1</accession>
<dbReference type="InterPro" id="IPR043128">
    <property type="entry name" value="Rev_trsase/Diguanyl_cyclase"/>
</dbReference>
<dbReference type="Gene3D" id="3.10.10.10">
    <property type="entry name" value="HIV Type 1 Reverse Transcriptase, subunit A, domain 1"/>
    <property type="match status" value="1"/>
</dbReference>
<dbReference type="Pfam" id="PF17921">
    <property type="entry name" value="Integrase_H2C2"/>
    <property type="match status" value="1"/>
</dbReference>
<dbReference type="InterPro" id="IPR000477">
    <property type="entry name" value="RT_dom"/>
</dbReference>
<dbReference type="InterPro" id="IPR040676">
    <property type="entry name" value="DUF5641"/>
</dbReference>
<organism evidence="3">
    <name type="scientific">Cacopsylla melanoneura</name>
    <dbReference type="NCBI Taxonomy" id="428564"/>
    <lineage>
        <taxon>Eukaryota</taxon>
        <taxon>Metazoa</taxon>
        <taxon>Ecdysozoa</taxon>
        <taxon>Arthropoda</taxon>
        <taxon>Hexapoda</taxon>
        <taxon>Insecta</taxon>
        <taxon>Pterygota</taxon>
        <taxon>Neoptera</taxon>
        <taxon>Paraneoptera</taxon>
        <taxon>Hemiptera</taxon>
        <taxon>Sternorrhyncha</taxon>
        <taxon>Psylloidea</taxon>
        <taxon>Psyllidae</taxon>
        <taxon>Psyllinae</taxon>
        <taxon>Cacopsylla</taxon>
    </lineage>
</organism>
<dbReference type="GO" id="GO:0071897">
    <property type="term" value="P:DNA biosynthetic process"/>
    <property type="evidence" value="ECO:0007669"/>
    <property type="project" value="UniProtKB-ARBA"/>
</dbReference>
<dbReference type="Pfam" id="PF18701">
    <property type="entry name" value="DUF5641"/>
    <property type="match status" value="1"/>
</dbReference>
<dbReference type="InterPro" id="IPR001584">
    <property type="entry name" value="Integrase_cat-core"/>
</dbReference>
<dbReference type="Pfam" id="PF05380">
    <property type="entry name" value="Peptidase_A17"/>
    <property type="match status" value="1"/>
</dbReference>
<dbReference type="Pfam" id="PF00078">
    <property type="entry name" value="RVT_1"/>
    <property type="match status" value="1"/>
</dbReference>
<dbReference type="PANTHER" id="PTHR47331:SF1">
    <property type="entry name" value="GAG-LIKE PROTEIN"/>
    <property type="match status" value="1"/>
</dbReference>
<dbReference type="Gene3D" id="3.30.70.270">
    <property type="match status" value="1"/>
</dbReference>
<dbReference type="InterPro" id="IPR043502">
    <property type="entry name" value="DNA/RNA_pol_sf"/>
</dbReference>
<dbReference type="InterPro" id="IPR008042">
    <property type="entry name" value="Retrotrans_Pao"/>
</dbReference>
<dbReference type="InterPro" id="IPR001878">
    <property type="entry name" value="Znf_CCHC"/>
</dbReference>
<feature type="compositionally biased region" description="Polar residues" evidence="1">
    <location>
        <begin position="421"/>
        <end position="437"/>
    </location>
</feature>
<dbReference type="SUPFAM" id="SSF56672">
    <property type="entry name" value="DNA/RNA polymerases"/>
    <property type="match status" value="1"/>
</dbReference>
<evidence type="ECO:0000313" key="3">
    <source>
        <dbReference type="EMBL" id="CAG6716371.1"/>
    </source>
</evidence>
<dbReference type="PROSITE" id="PS50994">
    <property type="entry name" value="INTEGRASE"/>
    <property type="match status" value="1"/>
</dbReference>
<evidence type="ECO:0000256" key="1">
    <source>
        <dbReference type="SAM" id="MobiDB-lite"/>
    </source>
</evidence>
<dbReference type="SMART" id="SM00343">
    <property type="entry name" value="ZnF_C2HC"/>
    <property type="match status" value="3"/>
</dbReference>
<dbReference type="EMBL" id="HBUF01354399">
    <property type="protein sequence ID" value="CAG6716371.1"/>
    <property type="molecule type" value="Transcribed_RNA"/>
</dbReference>
<protein>
    <recommendedName>
        <fullName evidence="2">Integrase catalytic domain-containing protein</fullName>
    </recommendedName>
</protein>
<proteinExistence type="predicted"/>
<dbReference type="GO" id="GO:0042575">
    <property type="term" value="C:DNA polymerase complex"/>
    <property type="evidence" value="ECO:0007669"/>
    <property type="project" value="UniProtKB-ARBA"/>
</dbReference>
<dbReference type="SUPFAM" id="SSF53098">
    <property type="entry name" value="Ribonuclease H-like"/>
    <property type="match status" value="1"/>
</dbReference>